<proteinExistence type="predicted"/>
<evidence type="ECO:0000313" key="3">
    <source>
        <dbReference type="Proteomes" id="UP000257127"/>
    </source>
</evidence>
<feature type="compositionally biased region" description="Basic and acidic residues" evidence="1">
    <location>
        <begin position="12"/>
        <end position="24"/>
    </location>
</feature>
<dbReference type="Proteomes" id="UP000257127">
    <property type="component" value="Unassembled WGS sequence"/>
</dbReference>
<feature type="region of interest" description="Disordered" evidence="1">
    <location>
        <begin position="12"/>
        <end position="31"/>
    </location>
</feature>
<dbReference type="AlphaFoldDB" id="A0A3E1EX52"/>
<evidence type="ECO:0000313" key="2">
    <source>
        <dbReference type="EMBL" id="RFC54127.1"/>
    </source>
</evidence>
<reference evidence="2 3" key="1">
    <citation type="submission" date="2018-08" db="EMBL/GenBank/DDBJ databases">
        <title>The draft genome squence of Brumimicrobium sp. N62.</title>
        <authorList>
            <person name="Du Z.-J."/>
            <person name="Luo H.-R."/>
        </authorList>
    </citation>
    <scope>NUCLEOTIDE SEQUENCE [LARGE SCALE GENOMIC DNA]</scope>
    <source>
        <strain evidence="2 3">N62</strain>
    </source>
</reference>
<protein>
    <submittedName>
        <fullName evidence="2">Uncharacterized protein</fullName>
    </submittedName>
</protein>
<evidence type="ECO:0000256" key="1">
    <source>
        <dbReference type="SAM" id="MobiDB-lite"/>
    </source>
</evidence>
<accession>A0A3E1EX52</accession>
<organism evidence="2 3">
    <name type="scientific">Brumimicrobium aurantiacum</name>
    <dbReference type="NCBI Taxonomy" id="1737063"/>
    <lineage>
        <taxon>Bacteria</taxon>
        <taxon>Pseudomonadati</taxon>
        <taxon>Bacteroidota</taxon>
        <taxon>Flavobacteriia</taxon>
        <taxon>Flavobacteriales</taxon>
        <taxon>Crocinitomicaceae</taxon>
        <taxon>Brumimicrobium</taxon>
    </lineage>
</organism>
<name>A0A3E1EX52_9FLAO</name>
<sequence length="206" mass="23199">MAFFFSCTNEKATDGKTNENENKSASEVTTVDSLPDAKWNGEYMKIDSAEKKENKRKSRGSEFYSMGSVKLSIGDKAHDITVFERKKNGLTFTTESIQAFITSAYNENIKIRFNKQKIVTEHRVKYTADPTEQANQSFSMTINMGDQEKDQEYRMEKGTAEILDFSPRTGVLHVMFEGTFTDKDGNKQKGKGAIKMNFEGAVMTAG</sequence>
<comment type="caution">
    <text evidence="2">The sequence shown here is derived from an EMBL/GenBank/DDBJ whole genome shotgun (WGS) entry which is preliminary data.</text>
</comment>
<gene>
    <name evidence="2" type="ORF">DXU93_09055</name>
</gene>
<keyword evidence="3" id="KW-1185">Reference proteome</keyword>
<dbReference type="EMBL" id="QURB01000005">
    <property type="protein sequence ID" value="RFC54127.1"/>
    <property type="molecule type" value="Genomic_DNA"/>
</dbReference>